<organism evidence="3 4">
    <name type="scientific">Eiseniibacteriota bacterium</name>
    <dbReference type="NCBI Taxonomy" id="2212470"/>
    <lineage>
        <taxon>Bacteria</taxon>
        <taxon>Candidatus Eiseniibacteriota</taxon>
    </lineage>
</organism>
<accession>A0A937X9N7</accession>
<sequence length="182" mass="19397">MHQRGDRGTARRHAAAGPPPAPARCPAAASGAGRRPRAGAGFTLVELMIAVFILSVGILSVGRLFVFAQNHSAHGRQETMAVSLAQEIREKILSKKFDEIVPLFDGVDTDLPDTITLPCQTWAEHLAAGLGPSGRGTVEILDHLGDPEITGGMLTVRIGVSWIENGARKEAPMRFSLSRMGI</sequence>
<protein>
    <submittedName>
        <fullName evidence="3">Prepilin-type N-terminal cleavage/methylation domain-containing protein</fullName>
    </submittedName>
</protein>
<dbReference type="Proteomes" id="UP000748308">
    <property type="component" value="Unassembled WGS sequence"/>
</dbReference>
<gene>
    <name evidence="3" type="ORF">FJY75_01150</name>
</gene>
<dbReference type="InterPro" id="IPR012902">
    <property type="entry name" value="N_methyl_site"/>
</dbReference>
<evidence type="ECO:0000256" key="2">
    <source>
        <dbReference type="SAM" id="Phobius"/>
    </source>
</evidence>
<dbReference type="Pfam" id="PF07963">
    <property type="entry name" value="N_methyl"/>
    <property type="match status" value="1"/>
</dbReference>
<reference evidence="3" key="1">
    <citation type="submission" date="2019-03" db="EMBL/GenBank/DDBJ databases">
        <title>Lake Tanganyika Metagenome-Assembled Genomes (MAGs).</title>
        <authorList>
            <person name="Tran P."/>
        </authorList>
    </citation>
    <scope>NUCLEOTIDE SEQUENCE</scope>
    <source>
        <strain evidence="3">M_DeepCast_400m_m2_100</strain>
    </source>
</reference>
<keyword evidence="2" id="KW-0472">Membrane</keyword>
<feature type="region of interest" description="Disordered" evidence="1">
    <location>
        <begin position="1"/>
        <end position="32"/>
    </location>
</feature>
<comment type="caution">
    <text evidence="3">The sequence shown here is derived from an EMBL/GenBank/DDBJ whole genome shotgun (WGS) entry which is preliminary data.</text>
</comment>
<name>A0A937X9N7_UNCEI</name>
<keyword evidence="2" id="KW-0812">Transmembrane</keyword>
<dbReference type="NCBIfam" id="TIGR02532">
    <property type="entry name" value="IV_pilin_GFxxxE"/>
    <property type="match status" value="1"/>
</dbReference>
<evidence type="ECO:0000313" key="4">
    <source>
        <dbReference type="Proteomes" id="UP000748308"/>
    </source>
</evidence>
<dbReference type="EMBL" id="VGIY01000013">
    <property type="protein sequence ID" value="MBM3316436.1"/>
    <property type="molecule type" value="Genomic_DNA"/>
</dbReference>
<evidence type="ECO:0000256" key="1">
    <source>
        <dbReference type="SAM" id="MobiDB-lite"/>
    </source>
</evidence>
<evidence type="ECO:0000313" key="3">
    <source>
        <dbReference type="EMBL" id="MBM3316436.1"/>
    </source>
</evidence>
<keyword evidence="2" id="KW-1133">Transmembrane helix</keyword>
<dbReference type="PROSITE" id="PS00409">
    <property type="entry name" value="PROKAR_NTER_METHYL"/>
    <property type="match status" value="1"/>
</dbReference>
<proteinExistence type="predicted"/>
<feature type="transmembrane region" description="Helical" evidence="2">
    <location>
        <begin position="44"/>
        <end position="66"/>
    </location>
</feature>
<dbReference type="AlphaFoldDB" id="A0A937X9N7"/>